<sequence>MVATPRHVWNKKSQLQEQQDAENGMSTKKRNIMQISI</sequence>
<dbReference type="AlphaFoldDB" id="A0A3N7EFT3"/>
<dbReference type="Proteomes" id="UP000006729">
    <property type="component" value="Chromosome 1"/>
</dbReference>
<accession>A0A3N7EFT3</accession>
<evidence type="ECO:0000256" key="1">
    <source>
        <dbReference type="SAM" id="MobiDB-lite"/>
    </source>
</evidence>
<organism evidence="2 3">
    <name type="scientific">Populus trichocarpa</name>
    <name type="common">Western balsam poplar</name>
    <name type="synonym">Populus balsamifera subsp. trichocarpa</name>
    <dbReference type="NCBI Taxonomy" id="3694"/>
    <lineage>
        <taxon>Eukaryota</taxon>
        <taxon>Viridiplantae</taxon>
        <taxon>Streptophyta</taxon>
        <taxon>Embryophyta</taxon>
        <taxon>Tracheophyta</taxon>
        <taxon>Spermatophyta</taxon>
        <taxon>Magnoliopsida</taxon>
        <taxon>eudicotyledons</taxon>
        <taxon>Gunneridae</taxon>
        <taxon>Pentapetalae</taxon>
        <taxon>rosids</taxon>
        <taxon>fabids</taxon>
        <taxon>Malpighiales</taxon>
        <taxon>Salicaceae</taxon>
        <taxon>Saliceae</taxon>
        <taxon>Populus</taxon>
    </lineage>
</organism>
<gene>
    <name evidence="2" type="ORF">POPTR_001G178750</name>
</gene>
<proteinExistence type="predicted"/>
<evidence type="ECO:0000313" key="3">
    <source>
        <dbReference type="Proteomes" id="UP000006729"/>
    </source>
</evidence>
<keyword evidence="3" id="KW-1185">Reference proteome</keyword>
<feature type="region of interest" description="Disordered" evidence="1">
    <location>
        <begin position="1"/>
        <end position="37"/>
    </location>
</feature>
<reference evidence="2 3" key="1">
    <citation type="journal article" date="2006" name="Science">
        <title>The genome of black cottonwood, Populus trichocarpa (Torr. &amp; Gray).</title>
        <authorList>
            <person name="Tuskan G.A."/>
            <person name="Difazio S."/>
            <person name="Jansson S."/>
            <person name="Bohlmann J."/>
            <person name="Grigoriev I."/>
            <person name="Hellsten U."/>
            <person name="Putnam N."/>
            <person name="Ralph S."/>
            <person name="Rombauts S."/>
            <person name="Salamov A."/>
            <person name="Schein J."/>
            <person name="Sterck L."/>
            <person name="Aerts A."/>
            <person name="Bhalerao R.R."/>
            <person name="Bhalerao R.P."/>
            <person name="Blaudez D."/>
            <person name="Boerjan W."/>
            <person name="Brun A."/>
            <person name="Brunner A."/>
            <person name="Busov V."/>
            <person name="Campbell M."/>
            <person name="Carlson J."/>
            <person name="Chalot M."/>
            <person name="Chapman J."/>
            <person name="Chen G.L."/>
            <person name="Cooper D."/>
            <person name="Coutinho P.M."/>
            <person name="Couturier J."/>
            <person name="Covert S."/>
            <person name="Cronk Q."/>
            <person name="Cunningham R."/>
            <person name="Davis J."/>
            <person name="Degroeve S."/>
            <person name="Dejardin A."/>
            <person name="Depamphilis C."/>
            <person name="Detter J."/>
            <person name="Dirks B."/>
            <person name="Dubchak I."/>
            <person name="Duplessis S."/>
            <person name="Ehlting J."/>
            <person name="Ellis B."/>
            <person name="Gendler K."/>
            <person name="Goodstein D."/>
            <person name="Gribskov M."/>
            <person name="Grimwood J."/>
            <person name="Groover A."/>
            <person name="Gunter L."/>
            <person name="Hamberger B."/>
            <person name="Heinze B."/>
            <person name="Helariutta Y."/>
            <person name="Henrissat B."/>
            <person name="Holligan D."/>
            <person name="Holt R."/>
            <person name="Huang W."/>
            <person name="Islam-Faridi N."/>
            <person name="Jones S."/>
            <person name="Jones-Rhoades M."/>
            <person name="Jorgensen R."/>
            <person name="Joshi C."/>
            <person name="Kangasjarvi J."/>
            <person name="Karlsson J."/>
            <person name="Kelleher C."/>
            <person name="Kirkpatrick R."/>
            <person name="Kirst M."/>
            <person name="Kohler A."/>
            <person name="Kalluri U."/>
            <person name="Larimer F."/>
            <person name="Leebens-Mack J."/>
            <person name="Leple J.C."/>
            <person name="Locascio P."/>
            <person name="Lou Y."/>
            <person name="Lucas S."/>
            <person name="Martin F."/>
            <person name="Montanini B."/>
            <person name="Napoli C."/>
            <person name="Nelson D.R."/>
            <person name="Nelson C."/>
            <person name="Nieminen K."/>
            <person name="Nilsson O."/>
            <person name="Pereda V."/>
            <person name="Peter G."/>
            <person name="Philippe R."/>
            <person name="Pilate G."/>
            <person name="Poliakov A."/>
            <person name="Razumovskaya J."/>
            <person name="Richardson P."/>
            <person name="Rinaldi C."/>
            <person name="Ritland K."/>
            <person name="Rouze P."/>
            <person name="Ryaboy D."/>
            <person name="Schmutz J."/>
            <person name="Schrader J."/>
            <person name="Segerman B."/>
            <person name="Shin H."/>
            <person name="Siddiqui A."/>
            <person name="Sterky F."/>
            <person name="Terry A."/>
            <person name="Tsai C.J."/>
            <person name="Uberbacher E."/>
            <person name="Unneberg P."/>
            <person name="Vahala J."/>
            <person name="Wall K."/>
            <person name="Wessler S."/>
            <person name="Yang G."/>
            <person name="Yin T."/>
            <person name="Douglas C."/>
            <person name="Marra M."/>
            <person name="Sandberg G."/>
            <person name="Van de Peer Y."/>
            <person name="Rokhsar D."/>
        </authorList>
    </citation>
    <scope>NUCLEOTIDE SEQUENCE [LARGE SCALE GENOMIC DNA]</scope>
    <source>
        <strain evidence="3">cv. Nisqually</strain>
    </source>
</reference>
<name>A0A3N7EFT3_POPTR</name>
<dbReference type="InParanoid" id="A0A3N7EFT3"/>
<dbReference type="EMBL" id="CM009290">
    <property type="protein sequence ID" value="RQO85032.1"/>
    <property type="molecule type" value="Genomic_DNA"/>
</dbReference>
<protein>
    <submittedName>
        <fullName evidence="2">Uncharacterized protein</fullName>
    </submittedName>
</protein>
<evidence type="ECO:0000313" key="2">
    <source>
        <dbReference type="EMBL" id="RQO85032.1"/>
    </source>
</evidence>